<name>A0A364L9K4_TALAM</name>
<keyword evidence="3" id="KW-0539">Nucleus</keyword>
<proteinExistence type="inferred from homology"/>
<evidence type="ECO:0000256" key="6">
    <source>
        <dbReference type="SAM" id="MobiDB-lite"/>
    </source>
</evidence>
<dbReference type="Proteomes" id="UP000249363">
    <property type="component" value="Unassembled WGS sequence"/>
</dbReference>
<dbReference type="CDD" id="cd10211">
    <property type="entry name" value="ASKHA_NBD_Arp5"/>
    <property type="match status" value="1"/>
</dbReference>
<dbReference type="FunFam" id="3.30.420.40:FF:000058">
    <property type="entry name" value="Putative actin-related protein 5"/>
    <property type="match status" value="1"/>
</dbReference>
<evidence type="ECO:0000313" key="7">
    <source>
        <dbReference type="EMBL" id="RAO72494.1"/>
    </source>
</evidence>
<dbReference type="Pfam" id="PF00022">
    <property type="entry name" value="Actin"/>
    <property type="match status" value="2"/>
</dbReference>
<dbReference type="OrthoDB" id="7340501at2759"/>
<feature type="region of interest" description="Disordered" evidence="6">
    <location>
        <begin position="502"/>
        <end position="522"/>
    </location>
</feature>
<comment type="caution">
    <text evidence="7">The sequence shown here is derived from an EMBL/GenBank/DDBJ whole genome shotgun (WGS) entry which is preliminary data.</text>
</comment>
<dbReference type="GO" id="GO:0031011">
    <property type="term" value="C:Ino80 complex"/>
    <property type="evidence" value="ECO:0007669"/>
    <property type="project" value="UniProtKB-ARBA"/>
</dbReference>
<sequence length="832" mass="95499">MESPHEHQQSLLLSRIITNIEKLNEAVMILNKSLQEVNVQNMNVELVAQMFKNYQSNVLFHLEERIITSTRASGSSHKDSPKPPPKIYNVQEYPFKGYRPPQPDGYEQSRSSPSSSAIVIDNGSHTVKAGWSFDKSPRFVLPPVMSRYRDRKLNKACQFIGYDAYVDATTRGQLRYAFDPGTSVVGNWDVMEGVLDYVFLKLGVDGSEGSVDRPIVMTEPIANLTYPRRMMNEIMFECYGVPSVAYGIDSLFSYRYNGGKDGLIVSSSHTSTHVVPVLNSKALLSNATRLNWGGLQASEYLLKLMRLKYPTFPARMIEHQMEDLVHKLCYVSTDYNEELSHFLDWTGLEDRDYVVQYPFTEHVVVEKTQEELDKIAERKKESGRRLQEQAAKMRLEKLMKKEQELEYYKDLQQKLPSQTKKETRRLLEAEDMKDEAHLDRTIRDLERSIKRSRNKDLGIDETEENPEEATFPMLDIPDEELDEAGLKEKRHQRLMKSNMEARQRAKAEKEAEKARVEEEQRLDEERRENDFEAWIGERRAARDALLQKIKERERLKADLGNRKSLASQMRMKTLANLAAEGPKKRRRGGDDDDFGADDNDWGVYRQVATGEQSDDEEEEDLGVTLKTLEEQLLQYDPEFTHEHTLDAQSDWTKSLVHVFLRGPWPFDPESQREAHQIHLNVERIRVPEVVFQPSIAGVDQAGLVEIAADILNQRFTSEEDRTRLLKDVFLTGGNTLFKGFDERLRSELVGVLPTNARLSVRRAADPVLDAWKGAAQWAATGSELATWSISRAEYQEKGSEYLKVVIPLPFFFVAVVANLRLQEHDLGNISSV</sequence>
<accession>A0A364L9K4</accession>
<dbReference type="SUPFAM" id="SSF53067">
    <property type="entry name" value="Actin-like ATPase domain"/>
    <property type="match status" value="2"/>
</dbReference>
<dbReference type="EMBL" id="MIKG01000019">
    <property type="protein sequence ID" value="RAO72494.1"/>
    <property type="molecule type" value="Genomic_DNA"/>
</dbReference>
<keyword evidence="8" id="KW-1185">Reference proteome</keyword>
<organism evidence="7 8">
    <name type="scientific">Talaromyces amestolkiae</name>
    <dbReference type="NCBI Taxonomy" id="1196081"/>
    <lineage>
        <taxon>Eukaryota</taxon>
        <taxon>Fungi</taxon>
        <taxon>Dikarya</taxon>
        <taxon>Ascomycota</taxon>
        <taxon>Pezizomycotina</taxon>
        <taxon>Eurotiomycetes</taxon>
        <taxon>Eurotiomycetidae</taxon>
        <taxon>Eurotiales</taxon>
        <taxon>Trichocomaceae</taxon>
        <taxon>Talaromyces</taxon>
        <taxon>Talaromyces sect. Talaromyces</taxon>
    </lineage>
</organism>
<dbReference type="FunFam" id="3.90.640.10:FF:000025">
    <property type="entry name" value="Chromatin remodeling complex subunit (Arp5)"/>
    <property type="match status" value="1"/>
</dbReference>
<dbReference type="FunFam" id="3.30.420.40:FF:000139">
    <property type="entry name" value="Chromatin remodeling complex subunit (Arp5)"/>
    <property type="match status" value="1"/>
</dbReference>
<comment type="similarity">
    <text evidence="2 4">Belongs to the actin family.</text>
</comment>
<feature type="region of interest" description="Disordered" evidence="6">
    <location>
        <begin position="99"/>
        <end position="118"/>
    </location>
</feature>
<dbReference type="InterPro" id="IPR004000">
    <property type="entry name" value="Actin"/>
</dbReference>
<dbReference type="PANTHER" id="PTHR11937">
    <property type="entry name" value="ACTIN"/>
    <property type="match status" value="1"/>
</dbReference>
<feature type="region of interest" description="Disordered" evidence="6">
    <location>
        <begin position="70"/>
        <end position="94"/>
    </location>
</feature>
<dbReference type="SMART" id="SM00268">
    <property type="entry name" value="ACTIN"/>
    <property type="match status" value="1"/>
</dbReference>
<dbReference type="FunFam" id="3.30.420.40:FF:000048">
    <property type="entry name" value="ARP5 actin-related protein 5 homolog"/>
    <property type="match status" value="1"/>
</dbReference>
<dbReference type="AlphaFoldDB" id="A0A364L9K4"/>
<evidence type="ECO:0000256" key="3">
    <source>
        <dbReference type="ARBA" id="ARBA00023242"/>
    </source>
</evidence>
<dbReference type="InterPro" id="IPR043129">
    <property type="entry name" value="ATPase_NBD"/>
</dbReference>
<feature type="coiled-coil region" evidence="5">
    <location>
        <begin position="365"/>
        <end position="396"/>
    </location>
</feature>
<comment type="subcellular location">
    <subcellularLocation>
        <location evidence="1">Nucleus</location>
    </subcellularLocation>
</comment>
<protein>
    <submittedName>
        <fullName evidence="7">Uncharacterized protein</fullName>
    </submittedName>
</protein>
<feature type="compositionally biased region" description="Acidic residues" evidence="6">
    <location>
        <begin position="590"/>
        <end position="600"/>
    </location>
</feature>
<keyword evidence="5" id="KW-0175">Coiled coil</keyword>
<evidence type="ECO:0000256" key="2">
    <source>
        <dbReference type="ARBA" id="ARBA00006752"/>
    </source>
</evidence>
<evidence type="ECO:0000313" key="8">
    <source>
        <dbReference type="Proteomes" id="UP000249363"/>
    </source>
</evidence>
<dbReference type="InterPro" id="IPR013959">
    <property type="entry name" value="DASH_Dad4"/>
</dbReference>
<dbReference type="GO" id="GO:0008608">
    <property type="term" value="P:attachment of spindle microtubules to kinetochore"/>
    <property type="evidence" value="ECO:0007669"/>
    <property type="project" value="InterPro"/>
</dbReference>
<reference evidence="7 8" key="1">
    <citation type="journal article" date="2017" name="Biotechnol. Biofuels">
        <title>Differential beta-glucosidase expression as a function of carbon source availability in Talaromyces amestolkiae: a genomic and proteomic approach.</title>
        <authorList>
            <person name="de Eugenio L.I."/>
            <person name="Mendez-Liter J.A."/>
            <person name="Nieto-Dominguez M."/>
            <person name="Alonso L."/>
            <person name="Gil-Munoz J."/>
            <person name="Barriuso J."/>
            <person name="Prieto A."/>
            <person name="Martinez M.J."/>
        </authorList>
    </citation>
    <scope>NUCLEOTIDE SEQUENCE [LARGE SCALE GENOMIC DNA]</scope>
    <source>
        <strain evidence="7 8">CIB</strain>
    </source>
</reference>
<dbReference type="GeneID" id="63797720"/>
<gene>
    <name evidence="7" type="ORF">BHQ10_008506</name>
</gene>
<dbReference type="STRING" id="1196081.A0A364L9K4"/>
<evidence type="ECO:0000256" key="1">
    <source>
        <dbReference type="ARBA" id="ARBA00004123"/>
    </source>
</evidence>
<evidence type="ECO:0000256" key="4">
    <source>
        <dbReference type="RuleBase" id="RU000487"/>
    </source>
</evidence>
<dbReference type="Gene3D" id="3.30.420.40">
    <property type="match status" value="2"/>
</dbReference>
<dbReference type="GO" id="GO:0042729">
    <property type="term" value="C:DASH complex"/>
    <property type="evidence" value="ECO:0007669"/>
    <property type="project" value="InterPro"/>
</dbReference>
<feature type="region of interest" description="Disordered" evidence="6">
    <location>
        <begin position="578"/>
        <end position="603"/>
    </location>
</feature>
<dbReference type="FunFam" id="3.90.640.10:FF:000054">
    <property type="entry name" value="Actin-like ATPase domain-containing protein"/>
    <property type="match status" value="1"/>
</dbReference>
<dbReference type="Pfam" id="PF08650">
    <property type="entry name" value="DASH_Dad4"/>
    <property type="match status" value="1"/>
</dbReference>
<evidence type="ECO:0000256" key="5">
    <source>
        <dbReference type="SAM" id="Coils"/>
    </source>
</evidence>
<dbReference type="RefSeq" id="XP_040737008.1">
    <property type="nucleotide sequence ID" value="XM_040881319.1"/>
</dbReference>
<dbReference type="GO" id="GO:0072686">
    <property type="term" value="C:mitotic spindle"/>
    <property type="evidence" value="ECO:0007669"/>
    <property type="project" value="InterPro"/>
</dbReference>